<accession>A0A1E7L3R6</accession>
<keyword evidence="10" id="KW-1185">Reference proteome</keyword>
<dbReference type="GO" id="GO:0050660">
    <property type="term" value="F:flavin adenine dinucleotide binding"/>
    <property type="evidence" value="ECO:0007669"/>
    <property type="project" value="TreeGrafter"/>
</dbReference>
<gene>
    <name evidence="9" type="ORF">AN218_16550</name>
</gene>
<evidence type="ECO:0000313" key="10">
    <source>
        <dbReference type="Proteomes" id="UP000176005"/>
    </source>
</evidence>
<keyword evidence="2" id="KW-0285">Flavoprotein</keyword>
<evidence type="ECO:0000256" key="5">
    <source>
        <dbReference type="PIRSR" id="PIRSR000350-3"/>
    </source>
</evidence>
<feature type="binding site" evidence="5">
    <location>
        <begin position="198"/>
        <end position="205"/>
    </location>
    <ligand>
        <name>NAD(+)</name>
        <dbReference type="ChEBI" id="CHEBI:57540"/>
    </ligand>
</feature>
<feature type="domain" description="FAD/NAD(P)-binding" evidence="8">
    <location>
        <begin position="22"/>
        <end position="339"/>
    </location>
</feature>
<dbReference type="InterPro" id="IPR023753">
    <property type="entry name" value="FAD/NAD-binding_dom"/>
</dbReference>
<evidence type="ECO:0000256" key="2">
    <source>
        <dbReference type="ARBA" id="ARBA00022630"/>
    </source>
</evidence>
<keyword evidence="3 5" id="KW-0274">FAD</keyword>
<dbReference type="SUPFAM" id="SSF51905">
    <property type="entry name" value="FAD/NAD(P)-binding domain"/>
    <property type="match status" value="1"/>
</dbReference>
<evidence type="ECO:0000256" key="6">
    <source>
        <dbReference type="PIRSR" id="PIRSR000350-4"/>
    </source>
</evidence>
<dbReference type="InterPro" id="IPR004099">
    <property type="entry name" value="Pyr_nucl-diS_OxRdtase_dimer"/>
</dbReference>
<keyword evidence="5" id="KW-0547">Nucleotide-binding</keyword>
<dbReference type="AlphaFoldDB" id="A0A1E7L3R6"/>
<dbReference type="InterPro" id="IPR050151">
    <property type="entry name" value="Class-I_Pyr_Nuc-Dis_Oxidored"/>
</dbReference>
<dbReference type="PIRSF" id="PIRSF000350">
    <property type="entry name" value="Mercury_reductase_MerA"/>
    <property type="match status" value="1"/>
</dbReference>
<evidence type="ECO:0000313" key="9">
    <source>
        <dbReference type="EMBL" id="OEV10663.1"/>
    </source>
</evidence>
<evidence type="ECO:0000256" key="4">
    <source>
        <dbReference type="ARBA" id="ARBA00023027"/>
    </source>
</evidence>
<dbReference type="Gene3D" id="3.50.50.60">
    <property type="entry name" value="FAD/NAD(P)-binding domain"/>
    <property type="match status" value="2"/>
</dbReference>
<feature type="disulfide bond" description="Redox-active" evidence="6">
    <location>
        <begin position="59"/>
        <end position="64"/>
    </location>
</feature>
<dbReference type="Gene3D" id="3.30.390.30">
    <property type="match status" value="1"/>
</dbReference>
<evidence type="ECO:0000259" key="7">
    <source>
        <dbReference type="Pfam" id="PF02852"/>
    </source>
</evidence>
<dbReference type="PANTHER" id="PTHR22912:SF151">
    <property type="entry name" value="DIHYDROLIPOYL DEHYDROGENASE, MITOCHONDRIAL"/>
    <property type="match status" value="1"/>
</dbReference>
<dbReference type="EMBL" id="LJGW01000280">
    <property type="protein sequence ID" value="OEV10663.1"/>
    <property type="molecule type" value="Genomic_DNA"/>
</dbReference>
<sequence length="493" mass="51406">MSPSEASAPAGAAAGTGEAEEYDVVVIGAGPVGENVAERAHATGLSTVVVENELVGGECSYWACMPSKALLRPAAALADARRVDGAAQAVRGPLDADAVLARRTSFASGWQDDSQVAWLDSEAVDLVRGHGRLDGPRRVVVDTPDGSARVLTARHAVAVCTGSRAALPDLPGIAEARPWTSREATSSKEVPGRLAVIGGGVVGAEMATAWQALGSEVTLLVRGRRLLERMEPFAGELVAESLTEAGASVRTGVSVEALERPSPDRPVTLSLSDGGRLEVDEVLFATGRRPRTDDLGLRTVGCEPGDWLTVDDSLRVEGVHGGWLYAVGDVNGRALLTHQGKYQARIAGSAIGARAAGVPLLETDRWGAHAATADHDAVPQVVFTDPEAASVGPTAAEAEERGLRVRAVDLDMGGVAGAALYADGYRGRARMVVDLDRETVVGVTFVGPGVSELLHSASVAVAGEVPLERLWHAVPAYPTISEVWLRLLETYRG</sequence>
<evidence type="ECO:0000256" key="1">
    <source>
        <dbReference type="ARBA" id="ARBA00007532"/>
    </source>
</evidence>
<keyword evidence="4 5" id="KW-0520">NAD</keyword>
<dbReference type="Pfam" id="PF07992">
    <property type="entry name" value="Pyr_redox_2"/>
    <property type="match status" value="1"/>
</dbReference>
<proteinExistence type="inferred from homology"/>
<dbReference type="GO" id="GO:0004148">
    <property type="term" value="F:dihydrolipoyl dehydrogenase (NADH) activity"/>
    <property type="evidence" value="ECO:0007669"/>
    <property type="project" value="TreeGrafter"/>
</dbReference>
<dbReference type="PRINTS" id="PR00368">
    <property type="entry name" value="FADPNR"/>
</dbReference>
<dbReference type="Pfam" id="PF02852">
    <property type="entry name" value="Pyr_redox_dim"/>
    <property type="match status" value="1"/>
</dbReference>
<dbReference type="GO" id="GO:0006103">
    <property type="term" value="P:2-oxoglutarate metabolic process"/>
    <property type="evidence" value="ECO:0007669"/>
    <property type="project" value="TreeGrafter"/>
</dbReference>
<protein>
    <submittedName>
        <fullName evidence="9">Pyridine nucleotide-disulfide oxidoreductase</fullName>
    </submittedName>
</protein>
<dbReference type="PANTHER" id="PTHR22912">
    <property type="entry name" value="DISULFIDE OXIDOREDUCTASE"/>
    <property type="match status" value="1"/>
</dbReference>
<comment type="caution">
    <text evidence="9">The sequence shown here is derived from an EMBL/GenBank/DDBJ whole genome shotgun (WGS) entry which is preliminary data.</text>
</comment>
<evidence type="ECO:0000259" key="8">
    <source>
        <dbReference type="Pfam" id="PF07992"/>
    </source>
</evidence>
<name>A0A1E7L3R6_9ACTN</name>
<dbReference type="InterPro" id="IPR001100">
    <property type="entry name" value="Pyr_nuc-diS_OxRdtase"/>
</dbReference>
<dbReference type="InterPro" id="IPR016156">
    <property type="entry name" value="FAD/NAD-linked_Rdtase_dimer_sf"/>
</dbReference>
<organism evidence="9 10">
    <name type="scientific">Streptomyces nanshensis</name>
    <dbReference type="NCBI Taxonomy" id="518642"/>
    <lineage>
        <taxon>Bacteria</taxon>
        <taxon>Bacillati</taxon>
        <taxon>Actinomycetota</taxon>
        <taxon>Actinomycetes</taxon>
        <taxon>Kitasatosporales</taxon>
        <taxon>Streptomycetaceae</taxon>
        <taxon>Streptomyces</taxon>
    </lineage>
</organism>
<dbReference type="SUPFAM" id="SSF55424">
    <property type="entry name" value="FAD/NAD-linked reductases, dimerisation (C-terminal) domain"/>
    <property type="match status" value="1"/>
</dbReference>
<evidence type="ECO:0000256" key="3">
    <source>
        <dbReference type="ARBA" id="ARBA00022827"/>
    </source>
</evidence>
<reference evidence="9 10" key="1">
    <citation type="journal article" date="2016" name="Front. Microbiol.">
        <title>Comparative Genomics Analysis of Streptomyces Species Reveals Their Adaptation to the Marine Environment and Their Diversity at the Genomic Level.</title>
        <authorList>
            <person name="Tian X."/>
            <person name="Zhang Z."/>
            <person name="Yang T."/>
            <person name="Chen M."/>
            <person name="Li J."/>
            <person name="Chen F."/>
            <person name="Yang J."/>
            <person name="Li W."/>
            <person name="Zhang B."/>
            <person name="Zhang Z."/>
            <person name="Wu J."/>
            <person name="Zhang C."/>
            <person name="Long L."/>
            <person name="Xiao J."/>
        </authorList>
    </citation>
    <scope>NUCLEOTIDE SEQUENCE [LARGE SCALE GENOMIC DNA]</scope>
    <source>
        <strain evidence="9 10">SCSIO 10429</strain>
    </source>
</reference>
<comment type="similarity">
    <text evidence="1">Belongs to the class-I pyridine nucleotide-disulfide oxidoreductase family.</text>
</comment>
<feature type="binding site" evidence="5">
    <location>
        <position position="287"/>
    </location>
    <ligand>
        <name>NAD(+)</name>
        <dbReference type="ChEBI" id="CHEBI:57540"/>
    </ligand>
</feature>
<feature type="domain" description="Pyridine nucleotide-disulphide oxidoreductase dimerisation" evidence="7">
    <location>
        <begin position="378"/>
        <end position="484"/>
    </location>
</feature>
<feature type="binding site" evidence="5">
    <location>
        <begin position="161"/>
        <end position="163"/>
    </location>
    <ligand>
        <name>FAD</name>
        <dbReference type="ChEBI" id="CHEBI:57692"/>
    </ligand>
</feature>
<dbReference type="InterPro" id="IPR036188">
    <property type="entry name" value="FAD/NAD-bd_sf"/>
</dbReference>
<dbReference type="Proteomes" id="UP000176005">
    <property type="component" value="Unassembled WGS sequence"/>
</dbReference>
<feature type="binding site" evidence="5">
    <location>
        <position position="131"/>
    </location>
    <ligand>
        <name>FAD</name>
        <dbReference type="ChEBI" id="CHEBI:57692"/>
    </ligand>
</feature>
<feature type="binding site" evidence="5">
    <location>
        <position position="68"/>
    </location>
    <ligand>
        <name>FAD</name>
        <dbReference type="ChEBI" id="CHEBI:57692"/>
    </ligand>
</feature>
<comment type="cofactor">
    <cofactor evidence="5">
        <name>FAD</name>
        <dbReference type="ChEBI" id="CHEBI:57692"/>
    </cofactor>
    <text evidence="5">Binds 1 FAD per subunit.</text>
</comment>
<dbReference type="PRINTS" id="PR00411">
    <property type="entry name" value="PNDRDTASEI"/>
</dbReference>
<dbReference type="PATRIC" id="fig|518642.10.peg.3686"/>
<feature type="binding site" evidence="5">
    <location>
        <position position="329"/>
    </location>
    <ligand>
        <name>FAD</name>
        <dbReference type="ChEBI" id="CHEBI:57692"/>
    </ligand>
</feature>
<dbReference type="RefSeq" id="WP_070017661.1">
    <property type="nucleotide sequence ID" value="NZ_LJGW01000280.1"/>
</dbReference>